<evidence type="ECO:0000256" key="2">
    <source>
        <dbReference type="ARBA" id="ARBA00022741"/>
    </source>
</evidence>
<dbReference type="PANTHER" id="PTHR42711:SF15">
    <property type="entry name" value="ABC-TYPE MULTIDRUG TRANSPORT SYSTEM, ATPASE COMPONENT"/>
    <property type="match status" value="1"/>
</dbReference>
<keyword evidence="3" id="KW-0067">ATP-binding</keyword>
<proteinExistence type="predicted"/>
<dbReference type="SUPFAM" id="SSF52540">
    <property type="entry name" value="P-loop containing nucleoside triphosphate hydrolases"/>
    <property type="match status" value="1"/>
</dbReference>
<dbReference type="Gene3D" id="3.40.50.300">
    <property type="entry name" value="P-loop containing nucleotide triphosphate hydrolases"/>
    <property type="match status" value="1"/>
</dbReference>
<feature type="domain" description="ABC transporter" evidence="4">
    <location>
        <begin position="20"/>
        <end position="93"/>
    </location>
</feature>
<keyword evidence="2" id="KW-0547">Nucleotide-binding</keyword>
<dbReference type="InterPro" id="IPR027417">
    <property type="entry name" value="P-loop_NTPase"/>
</dbReference>
<dbReference type="InterPro" id="IPR050763">
    <property type="entry name" value="ABC_transporter_ATP-binding"/>
</dbReference>
<dbReference type="GO" id="GO:0016887">
    <property type="term" value="F:ATP hydrolysis activity"/>
    <property type="evidence" value="ECO:0007669"/>
    <property type="project" value="InterPro"/>
</dbReference>
<feature type="non-terminal residue" evidence="5">
    <location>
        <position position="123"/>
    </location>
</feature>
<dbReference type="InterPro" id="IPR003439">
    <property type="entry name" value="ABC_transporter-like_ATP-bd"/>
</dbReference>
<gene>
    <name evidence="5" type="ORF">S01H4_61753</name>
</gene>
<accession>X1DZB5</accession>
<name>X1DZB5_9ZZZZ</name>
<dbReference type="AlphaFoldDB" id="X1DZB5"/>
<organism evidence="5">
    <name type="scientific">marine sediment metagenome</name>
    <dbReference type="NCBI Taxonomy" id="412755"/>
    <lineage>
        <taxon>unclassified sequences</taxon>
        <taxon>metagenomes</taxon>
        <taxon>ecological metagenomes</taxon>
    </lineage>
</organism>
<sequence>MHAISIKNLHKSYDNGVHALRGINLDIKEGNFFGLLGSNGAGKTTLISVLTTLAMKTEGTVSIFGYDLDSQPKQAKQLMGIVPQHINLHANDAVLLAASMQAGYYGIPKNIARERAEHLLNVL</sequence>
<protein>
    <recommendedName>
        <fullName evidence="4">ABC transporter domain-containing protein</fullName>
    </recommendedName>
</protein>
<dbReference type="PANTHER" id="PTHR42711">
    <property type="entry name" value="ABC TRANSPORTER ATP-BINDING PROTEIN"/>
    <property type="match status" value="1"/>
</dbReference>
<evidence type="ECO:0000313" key="5">
    <source>
        <dbReference type="EMBL" id="GAH13515.1"/>
    </source>
</evidence>
<dbReference type="EMBL" id="BART01036691">
    <property type="protein sequence ID" value="GAH13515.1"/>
    <property type="molecule type" value="Genomic_DNA"/>
</dbReference>
<evidence type="ECO:0000256" key="1">
    <source>
        <dbReference type="ARBA" id="ARBA00022448"/>
    </source>
</evidence>
<keyword evidence="1" id="KW-0813">Transport</keyword>
<dbReference type="GO" id="GO:0005524">
    <property type="term" value="F:ATP binding"/>
    <property type="evidence" value="ECO:0007669"/>
    <property type="project" value="UniProtKB-KW"/>
</dbReference>
<comment type="caution">
    <text evidence="5">The sequence shown here is derived from an EMBL/GenBank/DDBJ whole genome shotgun (WGS) entry which is preliminary data.</text>
</comment>
<evidence type="ECO:0000256" key="3">
    <source>
        <dbReference type="ARBA" id="ARBA00022840"/>
    </source>
</evidence>
<reference evidence="5" key="1">
    <citation type="journal article" date="2014" name="Front. Microbiol.">
        <title>High frequency of phylogenetically diverse reductive dehalogenase-homologous genes in deep subseafloor sedimentary metagenomes.</title>
        <authorList>
            <person name="Kawai M."/>
            <person name="Futagami T."/>
            <person name="Toyoda A."/>
            <person name="Takaki Y."/>
            <person name="Nishi S."/>
            <person name="Hori S."/>
            <person name="Arai W."/>
            <person name="Tsubouchi T."/>
            <person name="Morono Y."/>
            <person name="Uchiyama I."/>
            <person name="Ito T."/>
            <person name="Fujiyama A."/>
            <person name="Inagaki F."/>
            <person name="Takami H."/>
        </authorList>
    </citation>
    <scope>NUCLEOTIDE SEQUENCE</scope>
    <source>
        <strain evidence="5">Expedition CK06-06</strain>
    </source>
</reference>
<evidence type="ECO:0000259" key="4">
    <source>
        <dbReference type="Pfam" id="PF00005"/>
    </source>
</evidence>
<dbReference type="Pfam" id="PF00005">
    <property type="entry name" value="ABC_tran"/>
    <property type="match status" value="1"/>
</dbReference>